<dbReference type="InterPro" id="IPR016541">
    <property type="entry name" value="UCP008505"/>
</dbReference>
<dbReference type="InterPro" id="IPR029060">
    <property type="entry name" value="PIN-like_dom_sf"/>
</dbReference>
<protein>
    <submittedName>
        <fullName evidence="1">PIN domain-containing protein</fullName>
    </submittedName>
</protein>
<gene>
    <name evidence="1" type="ORF">B1400_0234</name>
</gene>
<dbReference type="RefSeq" id="WP_157909605.1">
    <property type="nucleotide sequence ID" value="NZ_MVOG01000004.1"/>
</dbReference>
<dbReference type="OrthoDB" id="3231195at2"/>
<dbReference type="Proteomes" id="UP000217986">
    <property type="component" value="Unassembled WGS sequence"/>
</dbReference>
<accession>A0A2A2EM96</accession>
<name>A0A2A2EM96_9BIFI</name>
<sequence length="188" mass="21045">MSDPYLVDSNVLISAHRVHYPFSTRMFQPFWQTLEQAASDGILLMLDVVYDELVPKQAPPNTWDVLAQWTEAVFRGRILSRKTDAILAAYVEVQDYLVTCKCYQPSAVNQWSAESKADPWLIAAAKVHGVAIVTDEGMDKPTPKQSIRKEPKIPDVASALDVRTCTTRQLLGDTSLFKAATYPIQPSF</sequence>
<dbReference type="AlphaFoldDB" id="A0A2A2EM96"/>
<dbReference type="SUPFAM" id="SSF88723">
    <property type="entry name" value="PIN domain-like"/>
    <property type="match status" value="1"/>
</dbReference>
<dbReference type="EMBL" id="MVOG01000004">
    <property type="protein sequence ID" value="PAU70040.1"/>
    <property type="molecule type" value="Genomic_DNA"/>
</dbReference>
<proteinExistence type="predicted"/>
<dbReference type="Pfam" id="PF14367">
    <property type="entry name" value="DUF4411"/>
    <property type="match status" value="1"/>
</dbReference>
<evidence type="ECO:0000313" key="1">
    <source>
        <dbReference type="EMBL" id="PAU70040.1"/>
    </source>
</evidence>
<organism evidence="1 2">
    <name type="scientific">Bifidobacterium italicum</name>
    <dbReference type="NCBI Taxonomy" id="1960968"/>
    <lineage>
        <taxon>Bacteria</taxon>
        <taxon>Bacillati</taxon>
        <taxon>Actinomycetota</taxon>
        <taxon>Actinomycetes</taxon>
        <taxon>Bifidobacteriales</taxon>
        <taxon>Bifidobacteriaceae</taxon>
        <taxon>Bifidobacterium</taxon>
    </lineage>
</organism>
<reference evidence="1 2" key="1">
    <citation type="journal article" date="2017" name="ISME J.">
        <title>Unveiling bifidobacterial biogeography across the mammalian branch of the tree of life.</title>
        <authorList>
            <person name="Milani C."/>
            <person name="Mangifesta M."/>
            <person name="Mancabelli L."/>
            <person name="Lugli G.A."/>
            <person name="James K."/>
            <person name="Duranti S."/>
            <person name="Turroni F."/>
            <person name="Ferrario C."/>
            <person name="Ossiprandi M.C."/>
            <person name="van Sinderen D."/>
            <person name="Ventura M."/>
        </authorList>
    </citation>
    <scope>NUCLEOTIDE SEQUENCE [LARGE SCALE GENOMIC DNA]</scope>
    <source>
        <strain evidence="1 2">70</strain>
    </source>
</reference>
<comment type="caution">
    <text evidence="1">The sequence shown here is derived from an EMBL/GenBank/DDBJ whole genome shotgun (WGS) entry which is preliminary data.</text>
</comment>
<keyword evidence="2" id="KW-1185">Reference proteome</keyword>
<evidence type="ECO:0000313" key="2">
    <source>
        <dbReference type="Proteomes" id="UP000217986"/>
    </source>
</evidence>